<dbReference type="PROSITE" id="PS51228">
    <property type="entry name" value="ACB_2"/>
    <property type="match status" value="1"/>
</dbReference>
<dbReference type="SUPFAM" id="SSF47027">
    <property type="entry name" value="Acyl-CoA binding protein"/>
    <property type="match status" value="1"/>
</dbReference>
<dbReference type="InterPro" id="IPR000582">
    <property type="entry name" value="Acyl-CoA-binding_protein"/>
</dbReference>
<protein>
    <submittedName>
        <fullName evidence="3">Acyl-CoA binding protein</fullName>
    </submittedName>
</protein>
<organism evidence="3">
    <name type="scientific">Trypanosoma brucei equiperdum</name>
    <dbReference type="NCBI Taxonomy" id="630700"/>
    <lineage>
        <taxon>Eukaryota</taxon>
        <taxon>Discoba</taxon>
        <taxon>Euglenozoa</taxon>
        <taxon>Kinetoplastea</taxon>
        <taxon>Metakinetoplastina</taxon>
        <taxon>Trypanosomatida</taxon>
        <taxon>Trypanosomatidae</taxon>
        <taxon>Trypanosoma</taxon>
    </lineage>
</organism>
<name>A0A3L6LA56_9TRYP</name>
<proteinExistence type="predicted"/>
<dbReference type="PRINTS" id="PR00689">
    <property type="entry name" value="ACOABINDINGP"/>
</dbReference>
<feature type="domain" description="ACB" evidence="2">
    <location>
        <begin position="6"/>
        <end position="93"/>
    </location>
</feature>
<dbReference type="PANTHER" id="PTHR23310:SF131">
    <property type="entry name" value="BINDING PROTEIN, PUTATIVE-RELATED"/>
    <property type="match status" value="1"/>
</dbReference>
<dbReference type="InterPro" id="IPR014352">
    <property type="entry name" value="FERM/acyl-CoA-bd_prot_sf"/>
</dbReference>
<dbReference type="AlphaFoldDB" id="A0A3L6LA56"/>
<dbReference type="GO" id="GO:0000062">
    <property type="term" value="F:fatty-acyl-CoA binding"/>
    <property type="evidence" value="ECO:0007669"/>
    <property type="project" value="InterPro"/>
</dbReference>
<dbReference type="GO" id="GO:0006631">
    <property type="term" value="P:fatty acid metabolic process"/>
    <property type="evidence" value="ECO:0007669"/>
    <property type="project" value="TreeGrafter"/>
</dbReference>
<sequence length="93" mass="10569">MVEETLDEKFQRLSKTLGVKATRPRMSIQTKLDLYGLWHQATGGSVKTPKPSRVNVVASAKWNARKKYEKLSKDEAKRKFVELAEKVVPPSNL</sequence>
<keyword evidence="1" id="KW-0446">Lipid-binding</keyword>
<dbReference type="Gene3D" id="1.20.80.10">
    <property type="match status" value="1"/>
</dbReference>
<evidence type="ECO:0000256" key="1">
    <source>
        <dbReference type="ARBA" id="ARBA00023121"/>
    </source>
</evidence>
<accession>A0A3L6LA56</accession>
<comment type="caution">
    <text evidence="3">The sequence shown here is derived from an EMBL/GenBank/DDBJ whole genome shotgun (WGS) entry which is preliminary data.</text>
</comment>
<dbReference type="Proteomes" id="UP000266743">
    <property type="component" value="Chromosome 4"/>
</dbReference>
<dbReference type="PANTHER" id="PTHR23310">
    <property type="entry name" value="ACYL-COA-BINDING PROTEIN, ACBP"/>
    <property type="match status" value="1"/>
</dbReference>
<dbReference type="EMBL" id="QSBY01000004">
    <property type="protein sequence ID" value="RHW72966.1"/>
    <property type="molecule type" value="Genomic_DNA"/>
</dbReference>
<gene>
    <name evidence="3" type="primary">ACBP</name>
    <name evidence="3" type="ORF">DPX39_040022700</name>
</gene>
<evidence type="ECO:0000259" key="2">
    <source>
        <dbReference type="PROSITE" id="PS51228"/>
    </source>
</evidence>
<reference evidence="3" key="1">
    <citation type="submission" date="2018-09" db="EMBL/GenBank/DDBJ databases">
        <title>whole genome sequence of T. equiperdum IVM-t1 strain.</title>
        <authorList>
            <person name="Suganuma K."/>
        </authorList>
    </citation>
    <scope>NUCLEOTIDE SEQUENCE [LARGE SCALE GENOMIC DNA]</scope>
    <source>
        <strain evidence="3">IVM-t1</strain>
    </source>
</reference>
<dbReference type="Pfam" id="PF00887">
    <property type="entry name" value="ACBP"/>
    <property type="match status" value="1"/>
</dbReference>
<dbReference type="InterPro" id="IPR035984">
    <property type="entry name" value="Acyl-CoA-binding_sf"/>
</dbReference>
<evidence type="ECO:0000313" key="3">
    <source>
        <dbReference type="EMBL" id="RHW72966.1"/>
    </source>
</evidence>